<evidence type="ECO:0000313" key="2">
    <source>
        <dbReference type="Proteomes" id="UP000199517"/>
    </source>
</evidence>
<accession>A0A1I1Y094</accession>
<reference evidence="2" key="1">
    <citation type="submission" date="2016-10" db="EMBL/GenBank/DDBJ databases">
        <authorList>
            <person name="Varghese N."/>
            <person name="Submissions S."/>
        </authorList>
    </citation>
    <scope>NUCLEOTIDE SEQUENCE [LARGE SCALE GENOMIC DNA]</scope>
    <source>
        <strain evidence="2">DSM 7481</strain>
    </source>
</reference>
<organism evidence="1 2">
    <name type="scientific">Paracidovorax konjaci</name>
    <dbReference type="NCBI Taxonomy" id="32040"/>
    <lineage>
        <taxon>Bacteria</taxon>
        <taxon>Pseudomonadati</taxon>
        <taxon>Pseudomonadota</taxon>
        <taxon>Betaproteobacteria</taxon>
        <taxon>Burkholderiales</taxon>
        <taxon>Comamonadaceae</taxon>
        <taxon>Paracidovorax</taxon>
    </lineage>
</organism>
<dbReference type="GO" id="GO:0008745">
    <property type="term" value="F:N-acetylmuramoyl-L-alanine amidase activity"/>
    <property type="evidence" value="ECO:0007669"/>
    <property type="project" value="InterPro"/>
</dbReference>
<protein>
    <submittedName>
        <fullName evidence="1">Uncharacterized protein</fullName>
    </submittedName>
</protein>
<gene>
    <name evidence="1" type="ORF">SAMN04489710_11524</name>
</gene>
<keyword evidence="2" id="KW-1185">Reference proteome</keyword>
<dbReference type="RefSeq" id="WP_092955884.1">
    <property type="nucleotide sequence ID" value="NZ_FOMQ01000015.1"/>
</dbReference>
<dbReference type="SUPFAM" id="SSF55846">
    <property type="entry name" value="N-acetylmuramoyl-L-alanine amidase-like"/>
    <property type="match status" value="1"/>
</dbReference>
<dbReference type="EMBL" id="FOMQ01000015">
    <property type="protein sequence ID" value="SFE12428.1"/>
    <property type="molecule type" value="Genomic_DNA"/>
</dbReference>
<name>A0A1I1Y094_9BURK</name>
<dbReference type="Proteomes" id="UP000199517">
    <property type="component" value="Unassembled WGS sequence"/>
</dbReference>
<dbReference type="InterPro" id="IPR036505">
    <property type="entry name" value="Amidase/PGRP_sf"/>
</dbReference>
<dbReference type="AlphaFoldDB" id="A0A1I1Y094"/>
<sequence length="75" mass="8567">MLIVTGGTNFDSIAIEVVGAPVNRSYREPTHAQNSSSKWLTEELLLTLNLTRERIYPHGLIDPRKQESEARLIRY</sequence>
<dbReference type="GO" id="GO:0009253">
    <property type="term" value="P:peptidoglycan catabolic process"/>
    <property type="evidence" value="ECO:0007669"/>
    <property type="project" value="InterPro"/>
</dbReference>
<evidence type="ECO:0000313" key="1">
    <source>
        <dbReference type="EMBL" id="SFE12428.1"/>
    </source>
</evidence>
<proteinExistence type="predicted"/>
<dbReference type="Gene3D" id="3.40.80.10">
    <property type="entry name" value="Peptidoglycan recognition protein-like"/>
    <property type="match status" value="1"/>
</dbReference>